<dbReference type="Gene3D" id="3.80.10.10">
    <property type="entry name" value="Ribonuclease Inhibitor"/>
    <property type="match status" value="1"/>
</dbReference>
<dbReference type="HOGENOM" id="CLU_831870_0_0_1"/>
<evidence type="ECO:0000313" key="1">
    <source>
        <dbReference type="EMBL" id="CCA74356.1"/>
    </source>
</evidence>
<keyword evidence="2" id="KW-1185">Reference proteome</keyword>
<dbReference type="InterPro" id="IPR032675">
    <property type="entry name" value="LRR_dom_sf"/>
</dbReference>
<sequence>MDSIFPFDRCPVDILIPVFRVVIDAEMRECETASSFTDPIRSQAAILLALVCQRWKEIIYSTPSLWADLVLDFRRDREGLSRDSERIQRRACSVPISLYLLNIHHKGSCPGKFRNSPIHDSSLCASGLKDVTALIAQVQHIRHLHLQFACIASWGGRLCHPSVFKRSQPQLAAVESFFVDLSQSTAPLQYALLRQIGMMPRLVELHVRGLEACNISYGSSSKLLPSVKRLYITSTNKDVPRHLVSCLLSHCPHLEEFNLGNLRSLYPPPQYLLALRRLQTVTASSPDWVLRLFLLKGVEAPMLKDIFFIESEVVNPTLLAEFSNLRPLVRIHQT</sequence>
<proteinExistence type="predicted"/>
<evidence type="ECO:0000313" key="2">
    <source>
        <dbReference type="Proteomes" id="UP000007148"/>
    </source>
</evidence>
<comment type="caution">
    <text evidence="1">The sequence shown here is derived from an EMBL/GenBank/DDBJ whole genome shotgun (WGS) entry which is preliminary data.</text>
</comment>
<dbReference type="InParanoid" id="G4TSR3"/>
<accession>G4TSR3</accession>
<name>G4TSR3_SERID</name>
<dbReference type="Proteomes" id="UP000007148">
    <property type="component" value="Unassembled WGS sequence"/>
</dbReference>
<dbReference type="SUPFAM" id="SSF52047">
    <property type="entry name" value="RNI-like"/>
    <property type="match status" value="1"/>
</dbReference>
<gene>
    <name evidence="1" type="ORF">PIIN_08309</name>
</gene>
<dbReference type="AlphaFoldDB" id="G4TSR3"/>
<protein>
    <submittedName>
        <fullName evidence="1">Uncharacterized protein</fullName>
    </submittedName>
</protein>
<dbReference type="OrthoDB" id="3033647at2759"/>
<reference evidence="1 2" key="1">
    <citation type="journal article" date="2011" name="PLoS Pathog.">
        <title>Endophytic Life Strategies Decoded by Genome and Transcriptome Analyses of the Mutualistic Root Symbiont Piriformospora indica.</title>
        <authorList>
            <person name="Zuccaro A."/>
            <person name="Lahrmann U."/>
            <person name="Guldener U."/>
            <person name="Langen G."/>
            <person name="Pfiffi S."/>
            <person name="Biedenkopf D."/>
            <person name="Wong P."/>
            <person name="Samans B."/>
            <person name="Grimm C."/>
            <person name="Basiewicz M."/>
            <person name="Murat C."/>
            <person name="Martin F."/>
            <person name="Kogel K.H."/>
        </authorList>
    </citation>
    <scope>NUCLEOTIDE SEQUENCE [LARGE SCALE GENOMIC DNA]</scope>
    <source>
        <strain evidence="1 2">DSM 11827</strain>
    </source>
</reference>
<dbReference type="EMBL" id="CAFZ01000305">
    <property type="protein sequence ID" value="CCA74356.1"/>
    <property type="molecule type" value="Genomic_DNA"/>
</dbReference>
<organism evidence="1 2">
    <name type="scientific">Serendipita indica (strain DSM 11827)</name>
    <name type="common">Root endophyte fungus</name>
    <name type="synonym">Piriformospora indica</name>
    <dbReference type="NCBI Taxonomy" id="1109443"/>
    <lineage>
        <taxon>Eukaryota</taxon>
        <taxon>Fungi</taxon>
        <taxon>Dikarya</taxon>
        <taxon>Basidiomycota</taxon>
        <taxon>Agaricomycotina</taxon>
        <taxon>Agaricomycetes</taxon>
        <taxon>Sebacinales</taxon>
        <taxon>Serendipitaceae</taxon>
        <taxon>Serendipita</taxon>
    </lineage>
</organism>